<evidence type="ECO:0000313" key="6">
    <source>
        <dbReference type="EMBL" id="KPR56885.1"/>
    </source>
</evidence>
<dbReference type="Gene3D" id="1.20.1270.340">
    <property type="match status" value="1"/>
</dbReference>
<dbReference type="InterPro" id="IPR038338">
    <property type="entry name" value="PriC_sf"/>
</dbReference>
<organism evidence="1 9">
    <name type="scientific">Citrobacter freundii</name>
    <dbReference type="NCBI Taxonomy" id="546"/>
    <lineage>
        <taxon>Bacteria</taxon>
        <taxon>Pseudomonadati</taxon>
        <taxon>Pseudomonadota</taxon>
        <taxon>Gammaproteobacteria</taxon>
        <taxon>Enterobacterales</taxon>
        <taxon>Enterobacteriaceae</taxon>
        <taxon>Citrobacter</taxon>
        <taxon>Citrobacter freundii complex</taxon>
    </lineage>
</organism>
<dbReference type="Proteomes" id="UP000050520">
    <property type="component" value="Unassembled WGS sequence"/>
</dbReference>
<evidence type="ECO:0000313" key="11">
    <source>
        <dbReference type="Proteomes" id="UP000215827"/>
    </source>
</evidence>
<dbReference type="NCBIfam" id="NF007500">
    <property type="entry name" value="PRK10093.1"/>
    <property type="match status" value="1"/>
</dbReference>
<gene>
    <name evidence="2" type="primary">priC</name>
    <name evidence="6" type="ORF">AN672_04150</name>
    <name evidence="7" type="ORF">B9P89_11855</name>
    <name evidence="5" type="ORF">KV121_000986</name>
    <name evidence="8" type="ORF">O4000_17840</name>
    <name evidence="3" type="ORF">P7U51_001025</name>
    <name evidence="4" type="ORF">PQQ21_002250</name>
    <name evidence="2" type="ORF">SGX49_001904</name>
</gene>
<dbReference type="Proteomes" id="UP001279522">
    <property type="component" value="Unassembled WGS sequence"/>
</dbReference>
<reference evidence="7 11" key="4">
    <citation type="submission" date="2017-04" db="EMBL/GenBank/DDBJ databases">
        <title>Emergence of KPC-2-producing Citrobacter isolates from sediments of a Chinese river.</title>
        <authorList>
            <person name="Zheng B."/>
        </authorList>
    </citation>
    <scope>NUCLEOTIDE SEQUENCE [LARGE SCALE GENOMIC DNA]</scope>
    <source>
        <strain evidence="7 11">C191</strain>
    </source>
</reference>
<dbReference type="Pfam" id="PF07445">
    <property type="entry name" value="PriC"/>
    <property type="match status" value="1"/>
</dbReference>
<reference evidence="10" key="2">
    <citation type="submission" date="2015-09" db="EMBL/GenBank/DDBJ databases">
        <title>Prevalence of NDMs in South Africa.</title>
        <authorList>
            <person name="Osei Sekyere J."/>
            <person name="Govinden U."/>
            <person name="Essack S."/>
            <person name="Haldorsen B."/>
            <person name="Samuelsen O."/>
            <person name="Aasnaes B."/>
            <person name="Sundsfjord A."/>
        </authorList>
    </citation>
    <scope>NUCLEOTIDE SEQUENCE [LARGE SCALE GENOMIC DNA]</scope>
    <source>
        <strain evidence="10">ST62:944112508</strain>
    </source>
</reference>
<dbReference type="EMBL" id="DAESCB010000002">
    <property type="protein sequence ID" value="HBH7040967.1"/>
    <property type="molecule type" value="Genomic_DNA"/>
</dbReference>
<dbReference type="Proteomes" id="UP001169574">
    <property type="component" value="Unassembled WGS sequence"/>
</dbReference>
<evidence type="ECO:0000313" key="9">
    <source>
        <dbReference type="Proteomes" id="UP000019194"/>
    </source>
</evidence>
<dbReference type="STRING" id="1333848.CFNIH1_12495"/>
<evidence type="ECO:0000313" key="5">
    <source>
        <dbReference type="EMBL" id="HBH7040967.1"/>
    </source>
</evidence>
<evidence type="ECO:0000313" key="8">
    <source>
        <dbReference type="EMBL" id="WAZ56144.1"/>
    </source>
</evidence>
<dbReference type="RefSeq" id="WP_003021753.1">
    <property type="nucleotide sequence ID" value="NZ_BGLH01000001.1"/>
</dbReference>
<dbReference type="EMBL" id="NEFA01000011">
    <property type="protein sequence ID" value="OYR04325.1"/>
    <property type="molecule type" value="Genomic_DNA"/>
</dbReference>
<evidence type="ECO:0000313" key="4">
    <source>
        <dbReference type="EMBL" id="EMN4144995.1"/>
    </source>
</evidence>
<dbReference type="InterPro" id="IPR010890">
    <property type="entry name" value="PriC"/>
</dbReference>
<dbReference type="EMBL" id="CBWP010000028">
    <property type="protein sequence ID" value="CDL37619.1"/>
    <property type="molecule type" value="Genomic_DNA"/>
</dbReference>
<dbReference type="Proteomes" id="UP000019194">
    <property type="component" value="Unassembled WGS sequence"/>
</dbReference>
<evidence type="ECO:0000313" key="2">
    <source>
        <dbReference type="EMBL" id="ELV3679493.1"/>
    </source>
</evidence>
<dbReference type="EMBL" id="ABKLER030000008">
    <property type="protein sequence ID" value="EMN4144995.1"/>
    <property type="molecule type" value="Genomic_DNA"/>
</dbReference>
<reference evidence="8" key="7">
    <citation type="submission" date="2022-12" db="EMBL/GenBank/DDBJ databases">
        <title>2953647.</title>
        <authorList>
            <person name="Hergert J."/>
            <person name="Casey R."/>
            <person name="Wagner J."/>
            <person name="Young E.L."/>
            <person name="Oakeson K.F."/>
        </authorList>
    </citation>
    <scope>NUCLEOTIDE SEQUENCE</scope>
    <source>
        <strain evidence="8">2953647</strain>
    </source>
</reference>
<dbReference type="Proteomes" id="UP000885148">
    <property type="component" value="Unassembled WGS sequence"/>
</dbReference>
<dbReference type="Proteomes" id="UP000215827">
    <property type="component" value="Unassembled WGS sequence"/>
</dbReference>
<name>A0A0D7LNS7_CITFR</name>
<dbReference type="EMBL" id="CP114564">
    <property type="protein sequence ID" value="WAZ56144.1"/>
    <property type="molecule type" value="Genomic_DNA"/>
</dbReference>
<dbReference type="EMBL" id="LJEB01000017">
    <property type="protein sequence ID" value="KPR56885.1"/>
    <property type="molecule type" value="Genomic_DNA"/>
</dbReference>
<reference evidence="5" key="6">
    <citation type="submission" date="2021-07" db="EMBL/GenBank/DDBJ databases">
        <authorList>
            <consortium name="NCBI Pathogen Detection Project"/>
        </authorList>
    </citation>
    <scope>NUCLEOTIDE SEQUENCE</scope>
    <source>
        <strain evidence="5">91871</strain>
    </source>
</reference>
<keyword evidence="12" id="KW-1185">Reference proteome</keyword>
<proteinExistence type="predicted"/>
<dbReference type="EMBL" id="ABOSXX010000006">
    <property type="protein sequence ID" value="ELV3679493.1"/>
    <property type="molecule type" value="Genomic_DNA"/>
</dbReference>
<accession>A0A0D7LNS7</accession>
<reference evidence="1 9" key="1">
    <citation type="submission" date="2013-10" db="EMBL/GenBank/DDBJ databases">
        <title>Antibiotic resistance diversity of beta-lactamase producers in the General Hospital Vienna.</title>
        <authorList>
            <person name="Barisic I."/>
            <person name="Mitteregger D."/>
            <person name="Hirschl A.M."/>
            <person name="Noehammer C."/>
            <person name="Wiesinger-Mayr H."/>
        </authorList>
    </citation>
    <scope>NUCLEOTIDE SEQUENCE [LARGE SCALE GENOMIC DNA]</scope>
    <source>
        <strain evidence="1 9">ISC11</strain>
    </source>
</reference>
<protein>
    <submittedName>
        <fullName evidence="1 2">Primosomal replication protein N</fullName>
    </submittedName>
</protein>
<dbReference type="AlphaFoldDB" id="A0A0D7LNS7"/>
<dbReference type="EMBL" id="ABLGCN030000002">
    <property type="protein sequence ID" value="EMM7456563.1"/>
    <property type="molecule type" value="Genomic_DNA"/>
</dbReference>
<evidence type="ECO:0000313" key="10">
    <source>
        <dbReference type="Proteomes" id="UP000050520"/>
    </source>
</evidence>
<reference evidence="6 10" key="3">
    <citation type="journal article" date="2017" name="PLoS ONE">
        <title>Genomic and phenotypic characterisation of fluoroquinolone resistance mechanisms in Enterobacteriaceae in Durban, South Africa.</title>
        <authorList>
            <person name="Osei Sekyere J."/>
            <person name="Amoako D.G."/>
        </authorList>
    </citation>
    <scope>NUCLEOTIDE SEQUENCE [LARGE SCALE GENOMIC DNA]</scope>
    <source>
        <strain evidence="6 10">ST62:944112508</strain>
    </source>
</reference>
<reference evidence="3" key="8">
    <citation type="submission" date="2024-02" db="EMBL/GenBank/DDBJ databases">
        <authorList>
            <consortium name="Clinical and Environmental Microbiology Branch: Whole genome sequencing antimicrobial resistance pathogens in the healthcare setting"/>
        </authorList>
    </citation>
    <scope>NUCLEOTIDE SEQUENCE</scope>
    <source>
        <strain evidence="4">2023GN-00102</strain>
        <strain evidence="2">2023GN-00287</strain>
        <strain evidence="3">Whole organism</strain>
    </source>
</reference>
<dbReference type="Proteomes" id="UP001164536">
    <property type="component" value="Chromosome"/>
</dbReference>
<sequence length="175" mass="20592">MKTAMLLQTLENQLNRLRQRCAPLAHHTTLSARFDRHLFHTRSTLLQACLDEADDNLTALRRAVEQQQLPQITWLAEHLASQLEAISRETASWSLREWDSASPGLARWQRKRVQHQEFERRLVEMTRERKERLAQATGFAEQQKLHREVEAFEARLARCRHALARIENVLARLTR</sequence>
<evidence type="ECO:0000313" key="12">
    <source>
        <dbReference type="Proteomes" id="UP001164536"/>
    </source>
</evidence>
<reference evidence="5" key="5">
    <citation type="journal article" date="2018" name="Genome Biol.">
        <title>SKESA: strategic k-mer extension for scrupulous assemblies.</title>
        <authorList>
            <person name="Souvorov A."/>
            <person name="Agarwala R."/>
            <person name="Lipman D.J."/>
        </authorList>
    </citation>
    <scope>NUCLEOTIDE SEQUENCE</scope>
    <source>
        <strain evidence="5">91871</strain>
    </source>
</reference>
<evidence type="ECO:0000313" key="1">
    <source>
        <dbReference type="EMBL" id="CDL37619.1"/>
    </source>
</evidence>
<evidence type="ECO:0000313" key="7">
    <source>
        <dbReference type="EMBL" id="OYR04325.1"/>
    </source>
</evidence>
<evidence type="ECO:0000313" key="3">
    <source>
        <dbReference type="EMBL" id="EMM7456563.1"/>
    </source>
</evidence>